<keyword evidence="1" id="KW-0808">Transferase</keyword>
<evidence type="ECO:0000256" key="1">
    <source>
        <dbReference type="ARBA" id="ARBA00022679"/>
    </source>
</evidence>
<organism evidence="10 11">
    <name type="scientific">Jingyaoa shaoxingensis</name>
    <dbReference type="NCBI Taxonomy" id="2763671"/>
    <lineage>
        <taxon>Bacteria</taxon>
        <taxon>Bacillati</taxon>
        <taxon>Bacillota</taxon>
        <taxon>Clostridia</taxon>
        <taxon>Lachnospirales</taxon>
        <taxon>Lachnospiraceae</taxon>
        <taxon>Jingyaoa</taxon>
    </lineage>
</organism>
<evidence type="ECO:0000313" key="11">
    <source>
        <dbReference type="Proteomes" id="UP000657421"/>
    </source>
</evidence>
<dbReference type="InterPro" id="IPR011611">
    <property type="entry name" value="PfkB_dom"/>
</dbReference>
<name>A0ABR7N8D3_9FIRM</name>
<keyword evidence="5" id="KW-0067">ATP-binding</keyword>
<dbReference type="EMBL" id="JACRSZ010000004">
    <property type="protein sequence ID" value="MBC8572594.1"/>
    <property type="molecule type" value="Genomic_DNA"/>
</dbReference>
<dbReference type="PRINTS" id="PR00990">
    <property type="entry name" value="RIBOKINASE"/>
</dbReference>
<sequence length="278" mass="30001">MDHVYQVNHFVMPGETISSGSLQHFCGGKGLNQSIALARAGACVSHAGAIGQDGLILKEQLEKDGADVTCLQIREEVGTGHAIIQVDENGQNCIILYGGANQSITREQVDDTLSYFEKGDIILLQNEINELAYIMEQAGKKGLRIFLNPSPCDEKIKNLPLELVDTFLLNEVEGEQITGKKEAILDALKEIFPQAHIVLTLGSKGALYADQNQQVFRPAEKVKTVDTTAAGDTFTGYYIAAVSEGKTVEEALALATRAAAVAVTRQGAVPSIPYRQEL</sequence>
<dbReference type="Proteomes" id="UP000657421">
    <property type="component" value="Unassembled WGS sequence"/>
</dbReference>
<feature type="domain" description="Carbohydrate kinase PfkB" evidence="9">
    <location>
        <begin position="9"/>
        <end position="273"/>
    </location>
</feature>
<evidence type="ECO:0000256" key="3">
    <source>
        <dbReference type="ARBA" id="ARBA00022741"/>
    </source>
</evidence>
<evidence type="ECO:0000256" key="5">
    <source>
        <dbReference type="ARBA" id="ARBA00022840"/>
    </source>
</evidence>
<keyword evidence="6" id="KW-0460">Magnesium</keyword>
<evidence type="ECO:0000256" key="4">
    <source>
        <dbReference type="ARBA" id="ARBA00022777"/>
    </source>
</evidence>
<gene>
    <name evidence="10" type="ORF">H8716_05760</name>
</gene>
<evidence type="ECO:0000256" key="8">
    <source>
        <dbReference type="ARBA" id="ARBA00023277"/>
    </source>
</evidence>
<dbReference type="Gene3D" id="3.40.1190.20">
    <property type="match status" value="1"/>
</dbReference>
<keyword evidence="4" id="KW-0418">Kinase</keyword>
<protein>
    <submittedName>
        <fullName evidence="10">Ribokinase</fullName>
    </submittedName>
</protein>
<proteinExistence type="predicted"/>
<evidence type="ECO:0000259" key="9">
    <source>
        <dbReference type="Pfam" id="PF00294"/>
    </source>
</evidence>
<dbReference type="InterPro" id="IPR002139">
    <property type="entry name" value="Ribo/fructo_kinase"/>
</dbReference>
<dbReference type="InterPro" id="IPR029056">
    <property type="entry name" value="Ribokinase-like"/>
</dbReference>
<dbReference type="PANTHER" id="PTHR10584">
    <property type="entry name" value="SUGAR KINASE"/>
    <property type="match status" value="1"/>
</dbReference>
<dbReference type="Pfam" id="PF00294">
    <property type="entry name" value="PfkB"/>
    <property type="match status" value="1"/>
</dbReference>
<dbReference type="SUPFAM" id="SSF53613">
    <property type="entry name" value="Ribokinase-like"/>
    <property type="match status" value="1"/>
</dbReference>
<keyword evidence="3" id="KW-0547">Nucleotide-binding</keyword>
<reference evidence="10 11" key="1">
    <citation type="submission" date="2020-08" db="EMBL/GenBank/DDBJ databases">
        <title>Genome public.</title>
        <authorList>
            <person name="Liu C."/>
            <person name="Sun Q."/>
        </authorList>
    </citation>
    <scope>NUCLEOTIDE SEQUENCE [LARGE SCALE GENOMIC DNA]</scope>
    <source>
        <strain evidence="10 11">NSJ-46</strain>
    </source>
</reference>
<keyword evidence="8" id="KW-0119">Carbohydrate metabolism</keyword>
<accession>A0ABR7N8D3</accession>
<keyword evidence="2" id="KW-0479">Metal-binding</keyword>
<keyword evidence="11" id="KW-1185">Reference proteome</keyword>
<evidence type="ECO:0000256" key="7">
    <source>
        <dbReference type="ARBA" id="ARBA00022958"/>
    </source>
</evidence>
<keyword evidence="7" id="KW-0630">Potassium</keyword>
<comment type="caution">
    <text evidence="10">The sequence shown here is derived from an EMBL/GenBank/DDBJ whole genome shotgun (WGS) entry which is preliminary data.</text>
</comment>
<dbReference type="CDD" id="cd01174">
    <property type="entry name" value="ribokinase"/>
    <property type="match status" value="1"/>
</dbReference>
<evidence type="ECO:0000313" key="10">
    <source>
        <dbReference type="EMBL" id="MBC8572594.1"/>
    </source>
</evidence>
<evidence type="ECO:0000256" key="2">
    <source>
        <dbReference type="ARBA" id="ARBA00022723"/>
    </source>
</evidence>
<dbReference type="InterPro" id="IPR011877">
    <property type="entry name" value="Ribokinase"/>
</dbReference>
<dbReference type="PANTHER" id="PTHR10584:SF166">
    <property type="entry name" value="RIBOKINASE"/>
    <property type="match status" value="1"/>
</dbReference>
<evidence type="ECO:0000256" key="6">
    <source>
        <dbReference type="ARBA" id="ARBA00022842"/>
    </source>
</evidence>